<gene>
    <name evidence="4" type="ORF">Q3982_06440</name>
</gene>
<dbReference type="Gene3D" id="3.30.470.10">
    <property type="match status" value="1"/>
</dbReference>
<dbReference type="Pfam" id="PF01063">
    <property type="entry name" value="Aminotran_4"/>
    <property type="match status" value="1"/>
</dbReference>
<dbReference type="InterPro" id="IPR043131">
    <property type="entry name" value="BCAT-like_N"/>
</dbReference>
<proteinExistence type="inferred from homology"/>
<keyword evidence="4" id="KW-0032">Aminotransferase</keyword>
<keyword evidence="3" id="KW-0663">Pyridoxal phosphate</keyword>
<organism evidence="4 5">
    <name type="scientific">Phoenicibacter congonensis</name>
    <dbReference type="NCBI Taxonomy" id="1944646"/>
    <lineage>
        <taxon>Bacteria</taxon>
        <taxon>Bacillati</taxon>
        <taxon>Actinomycetota</taxon>
        <taxon>Coriobacteriia</taxon>
        <taxon>Eggerthellales</taxon>
        <taxon>Eggerthellaceae</taxon>
        <taxon>Phoenicibacter</taxon>
    </lineage>
</organism>
<evidence type="ECO:0000313" key="5">
    <source>
        <dbReference type="Proteomes" id="UP001168575"/>
    </source>
</evidence>
<dbReference type="Proteomes" id="UP001168575">
    <property type="component" value="Unassembled WGS sequence"/>
</dbReference>
<name>A0AA43RMI2_9ACTN</name>
<dbReference type="AlphaFoldDB" id="A0AA43RMI2"/>
<evidence type="ECO:0000256" key="2">
    <source>
        <dbReference type="ARBA" id="ARBA00009320"/>
    </source>
</evidence>
<dbReference type="InterPro" id="IPR043132">
    <property type="entry name" value="BCAT-like_C"/>
</dbReference>
<dbReference type="GO" id="GO:0008652">
    <property type="term" value="P:amino acid biosynthetic process"/>
    <property type="evidence" value="ECO:0007669"/>
    <property type="project" value="UniProtKB-ARBA"/>
</dbReference>
<dbReference type="PANTHER" id="PTHR42743">
    <property type="entry name" value="AMINO-ACID AMINOTRANSFERASE"/>
    <property type="match status" value="1"/>
</dbReference>
<dbReference type="GO" id="GO:0008483">
    <property type="term" value="F:transaminase activity"/>
    <property type="evidence" value="ECO:0007669"/>
    <property type="project" value="UniProtKB-KW"/>
</dbReference>
<dbReference type="EMBL" id="JAUMVS010000135">
    <property type="protein sequence ID" value="MDO4842297.1"/>
    <property type="molecule type" value="Genomic_DNA"/>
</dbReference>
<protein>
    <submittedName>
        <fullName evidence="4">Aminotransferase class IV</fullName>
    </submittedName>
</protein>
<dbReference type="GO" id="GO:0046394">
    <property type="term" value="P:carboxylic acid biosynthetic process"/>
    <property type="evidence" value="ECO:0007669"/>
    <property type="project" value="UniProtKB-ARBA"/>
</dbReference>
<dbReference type="FunFam" id="3.20.10.10:FF:000002">
    <property type="entry name" value="D-alanine aminotransferase"/>
    <property type="match status" value="1"/>
</dbReference>
<accession>A0AA43RMI2</accession>
<dbReference type="SUPFAM" id="SSF56752">
    <property type="entry name" value="D-aminoacid aminotransferase-like PLP-dependent enzymes"/>
    <property type="match status" value="1"/>
</dbReference>
<keyword evidence="4" id="KW-0808">Transferase</keyword>
<dbReference type="InterPro" id="IPR050571">
    <property type="entry name" value="Class-IV_PLP-Dep_Aminotrnsfr"/>
</dbReference>
<dbReference type="InterPro" id="IPR001544">
    <property type="entry name" value="Aminotrans_IV"/>
</dbReference>
<comment type="similarity">
    <text evidence="2">Belongs to the class-IV pyridoxal-phosphate-dependent aminotransferase family.</text>
</comment>
<comment type="cofactor">
    <cofactor evidence="1">
        <name>pyridoxal 5'-phosphate</name>
        <dbReference type="ChEBI" id="CHEBI:597326"/>
    </cofactor>
</comment>
<dbReference type="InterPro" id="IPR036038">
    <property type="entry name" value="Aminotransferase-like"/>
</dbReference>
<evidence type="ECO:0000313" key="4">
    <source>
        <dbReference type="EMBL" id="MDO4842297.1"/>
    </source>
</evidence>
<comment type="caution">
    <text evidence="4">The sequence shown here is derived from an EMBL/GenBank/DDBJ whole genome shotgun (WGS) entry which is preliminary data.</text>
</comment>
<reference evidence="4" key="1">
    <citation type="submission" date="2023-07" db="EMBL/GenBank/DDBJ databases">
        <title>Between Cages and Wild: Unraveling the Impact of Captivity on Animal Microbiomes and Antimicrobial Resistance.</title>
        <authorList>
            <person name="Schmartz G.P."/>
            <person name="Rehner J."/>
            <person name="Schuff M.J."/>
            <person name="Becker S.L."/>
            <person name="Kravczyk M."/>
            <person name="Gurevich A."/>
            <person name="Francke R."/>
            <person name="Mueller R."/>
            <person name="Keller V."/>
            <person name="Keller A."/>
        </authorList>
    </citation>
    <scope>NUCLEOTIDE SEQUENCE</scope>
    <source>
        <strain evidence="4">S12M_St_49</strain>
    </source>
</reference>
<evidence type="ECO:0000256" key="3">
    <source>
        <dbReference type="ARBA" id="ARBA00022898"/>
    </source>
</evidence>
<evidence type="ECO:0000256" key="1">
    <source>
        <dbReference type="ARBA" id="ARBA00001933"/>
    </source>
</evidence>
<dbReference type="Gene3D" id="3.20.10.10">
    <property type="entry name" value="D-amino Acid Aminotransferase, subunit A, domain 2"/>
    <property type="match status" value="1"/>
</dbReference>
<sequence>MKRIGYYNGEIGPIEEVKVPMLDRALYFADGCYDASMLKNGKVHNEKAHFDRFWNSARLLKIDLPFTQEELHDEIMKMVELYDGDEAFIYWQASRGTALRDHGFPKDAKANLMMMLTESSTTSTEKEYKAIMVEDKRFRYCNIKTLNLLPNCLVTQQGRDLGCNEIIFVRDGYVTEMAHSNVSFLVNGTFTYHPMDDKILPGISMQNIIAACKKLGIPTEARALTQVEAMNADELICSSSSTFACRINEVDGIPVGGKDPELFKRIQDAVYAEYSEDTE</sequence>
<dbReference type="PANTHER" id="PTHR42743:SF11">
    <property type="entry name" value="AMINODEOXYCHORISMATE LYASE"/>
    <property type="match status" value="1"/>
</dbReference>
<keyword evidence="5" id="KW-1185">Reference proteome</keyword>